<accession>A0ACB0JU38</accession>
<dbReference type="Proteomes" id="UP001177021">
    <property type="component" value="Unassembled WGS sequence"/>
</dbReference>
<proteinExistence type="predicted"/>
<name>A0ACB0JU38_TRIPR</name>
<protein>
    <submittedName>
        <fullName evidence="1">Uncharacterized protein</fullName>
    </submittedName>
</protein>
<keyword evidence="2" id="KW-1185">Reference proteome</keyword>
<dbReference type="EMBL" id="CASHSV030000109">
    <property type="protein sequence ID" value="CAJ2647826.1"/>
    <property type="molecule type" value="Genomic_DNA"/>
</dbReference>
<evidence type="ECO:0000313" key="2">
    <source>
        <dbReference type="Proteomes" id="UP001177021"/>
    </source>
</evidence>
<sequence length="156" mass="17740">MSSSKQDLNTNKFCFLKVSKLKDRGKMGANSSNMEYAHHTSTKSPSSSHILTFHSTAKWKAHFDASKQTNKLMVIEFTATWCGPCKYMDPIIQDFAAKYIKVDFIKIDVDELMGVTQEFQVQAMPTFILMKKGKVVDKVVGAKKEELEKLVEKHQN</sequence>
<comment type="caution">
    <text evidence="1">The sequence shown here is derived from an EMBL/GenBank/DDBJ whole genome shotgun (WGS) entry which is preliminary data.</text>
</comment>
<evidence type="ECO:0000313" key="1">
    <source>
        <dbReference type="EMBL" id="CAJ2647826.1"/>
    </source>
</evidence>
<reference evidence="1" key="1">
    <citation type="submission" date="2023-10" db="EMBL/GenBank/DDBJ databases">
        <authorList>
            <person name="Rodriguez Cubillos JULIANA M."/>
            <person name="De Vega J."/>
        </authorList>
    </citation>
    <scope>NUCLEOTIDE SEQUENCE</scope>
</reference>
<gene>
    <name evidence="1" type="ORF">MILVUS5_LOCUS16273</name>
</gene>
<organism evidence="1 2">
    <name type="scientific">Trifolium pratense</name>
    <name type="common">Red clover</name>
    <dbReference type="NCBI Taxonomy" id="57577"/>
    <lineage>
        <taxon>Eukaryota</taxon>
        <taxon>Viridiplantae</taxon>
        <taxon>Streptophyta</taxon>
        <taxon>Embryophyta</taxon>
        <taxon>Tracheophyta</taxon>
        <taxon>Spermatophyta</taxon>
        <taxon>Magnoliopsida</taxon>
        <taxon>eudicotyledons</taxon>
        <taxon>Gunneridae</taxon>
        <taxon>Pentapetalae</taxon>
        <taxon>rosids</taxon>
        <taxon>fabids</taxon>
        <taxon>Fabales</taxon>
        <taxon>Fabaceae</taxon>
        <taxon>Papilionoideae</taxon>
        <taxon>50 kb inversion clade</taxon>
        <taxon>NPAAA clade</taxon>
        <taxon>Hologalegina</taxon>
        <taxon>IRL clade</taxon>
        <taxon>Trifolieae</taxon>
        <taxon>Trifolium</taxon>
    </lineage>
</organism>